<sequence length="145" mass="16116">MDRLETARLILRRPKASDLGGYVHYCQSDRSVLVGGPFDRYVFALKANDRPIGHVGALQLDDAASPELSWTIWDSGDEKHGYAFEAGQAYLAHAPRAYGFPSLLARVDRENLPSRKLAERLGGILVPNARAPEWAPNSVTYDFVF</sequence>
<dbReference type="AlphaFoldDB" id="A0AA41UG47"/>
<dbReference type="EMBL" id="JALAZD010000001">
    <property type="protein sequence ID" value="MCI0127031.1"/>
    <property type="molecule type" value="Genomic_DNA"/>
</dbReference>
<dbReference type="GO" id="GO:0016747">
    <property type="term" value="F:acyltransferase activity, transferring groups other than amino-acyl groups"/>
    <property type="evidence" value="ECO:0007669"/>
    <property type="project" value="InterPro"/>
</dbReference>
<evidence type="ECO:0000313" key="3">
    <source>
        <dbReference type="Proteomes" id="UP001156140"/>
    </source>
</evidence>
<proteinExistence type="predicted"/>
<dbReference type="InterPro" id="IPR000182">
    <property type="entry name" value="GNAT_dom"/>
</dbReference>
<reference evidence="2" key="1">
    <citation type="submission" date="2022-03" db="EMBL/GenBank/DDBJ databases">
        <title>The complete genome sequence of a Methyloterrigena soli.</title>
        <authorList>
            <person name="Zi Z."/>
        </authorList>
    </citation>
    <scope>NUCLEOTIDE SEQUENCE</scope>
    <source>
        <strain evidence="2">M48</strain>
    </source>
</reference>
<dbReference type="Pfam" id="PF13302">
    <property type="entry name" value="Acetyltransf_3"/>
    <property type="match status" value="1"/>
</dbReference>
<dbReference type="RefSeq" id="WP_281735693.1">
    <property type="nucleotide sequence ID" value="NZ_JAKETQ010000001.1"/>
</dbReference>
<comment type="caution">
    <text evidence="2">The sequence shown here is derived from an EMBL/GenBank/DDBJ whole genome shotgun (WGS) entry which is preliminary data.</text>
</comment>
<dbReference type="SUPFAM" id="SSF55729">
    <property type="entry name" value="Acyl-CoA N-acyltransferases (Nat)"/>
    <property type="match status" value="1"/>
</dbReference>
<name>A0AA41UG47_9HYPH</name>
<evidence type="ECO:0000259" key="1">
    <source>
        <dbReference type="Pfam" id="PF13302"/>
    </source>
</evidence>
<accession>A0AA41UG47</accession>
<evidence type="ECO:0000313" key="2">
    <source>
        <dbReference type="EMBL" id="MCI0127031.1"/>
    </source>
</evidence>
<protein>
    <submittedName>
        <fullName evidence="2">GNAT family N-acetyltransferase</fullName>
    </submittedName>
</protein>
<organism evidence="2 3">
    <name type="scientific">Paradevosia shaoguanensis</name>
    <dbReference type="NCBI Taxonomy" id="1335043"/>
    <lineage>
        <taxon>Bacteria</taxon>
        <taxon>Pseudomonadati</taxon>
        <taxon>Pseudomonadota</taxon>
        <taxon>Alphaproteobacteria</taxon>
        <taxon>Hyphomicrobiales</taxon>
        <taxon>Devosiaceae</taxon>
        <taxon>Paradevosia</taxon>
    </lineage>
</organism>
<dbReference type="Gene3D" id="3.40.630.30">
    <property type="match status" value="1"/>
</dbReference>
<feature type="domain" description="N-acetyltransferase" evidence="1">
    <location>
        <begin position="41"/>
        <end position="122"/>
    </location>
</feature>
<gene>
    <name evidence="2" type="ORF">ML536_09340</name>
</gene>
<dbReference type="InterPro" id="IPR016181">
    <property type="entry name" value="Acyl_CoA_acyltransferase"/>
</dbReference>
<keyword evidence="3" id="KW-1185">Reference proteome</keyword>
<dbReference type="Proteomes" id="UP001156140">
    <property type="component" value="Unassembled WGS sequence"/>
</dbReference>